<gene>
    <name evidence="1" type="ORF">PsorP6_002602</name>
</gene>
<proteinExistence type="predicted"/>
<protein>
    <submittedName>
        <fullName evidence="1">Uncharacterized protein</fullName>
    </submittedName>
</protein>
<keyword evidence="2" id="KW-1185">Reference proteome</keyword>
<organism evidence="1 2">
    <name type="scientific">Peronosclerospora sorghi</name>
    <dbReference type="NCBI Taxonomy" id="230839"/>
    <lineage>
        <taxon>Eukaryota</taxon>
        <taxon>Sar</taxon>
        <taxon>Stramenopiles</taxon>
        <taxon>Oomycota</taxon>
        <taxon>Peronosporomycetes</taxon>
        <taxon>Peronosporales</taxon>
        <taxon>Peronosporaceae</taxon>
        <taxon>Peronosclerospora</taxon>
    </lineage>
</organism>
<evidence type="ECO:0000313" key="1">
    <source>
        <dbReference type="EMBL" id="KAI9922344.1"/>
    </source>
</evidence>
<evidence type="ECO:0000313" key="2">
    <source>
        <dbReference type="Proteomes" id="UP001163321"/>
    </source>
</evidence>
<sequence length="103" mass="11972">MELIVGDNKTPWKLNEELYDYLTTSKHVDASCRLNVEEEKEALMRCHQHSPLLLLRKEFCDDVQPQSATKMDLKLTQSRIGGQPWLKLCLYSKEYLAAFGKKL</sequence>
<dbReference type="Proteomes" id="UP001163321">
    <property type="component" value="Chromosome 1"/>
</dbReference>
<dbReference type="EMBL" id="CM047580">
    <property type="protein sequence ID" value="KAI9922344.1"/>
    <property type="molecule type" value="Genomic_DNA"/>
</dbReference>
<comment type="caution">
    <text evidence="1">The sequence shown here is derived from an EMBL/GenBank/DDBJ whole genome shotgun (WGS) entry which is preliminary data.</text>
</comment>
<name>A0ACC0WTZ8_9STRA</name>
<reference evidence="1 2" key="1">
    <citation type="journal article" date="2022" name="bioRxiv">
        <title>The genome of the oomycete Peronosclerospora sorghi, a cosmopolitan pathogen of maize and sorghum, is inflated with dispersed pseudogenes.</title>
        <authorList>
            <person name="Fletcher K."/>
            <person name="Martin F."/>
            <person name="Isakeit T."/>
            <person name="Cavanaugh K."/>
            <person name="Magill C."/>
            <person name="Michelmore R."/>
        </authorList>
    </citation>
    <scope>NUCLEOTIDE SEQUENCE [LARGE SCALE GENOMIC DNA]</scope>
    <source>
        <strain evidence="1">P6</strain>
    </source>
</reference>
<accession>A0ACC0WTZ8</accession>